<protein>
    <submittedName>
        <fullName evidence="2">Enoyl-CoA hydratase/isomerase family protein</fullName>
    </submittedName>
</protein>
<dbReference type="AlphaFoldDB" id="A0A8J7RM75"/>
<dbReference type="GO" id="GO:0003824">
    <property type="term" value="F:catalytic activity"/>
    <property type="evidence" value="ECO:0007669"/>
    <property type="project" value="UniProtKB-ARBA"/>
</dbReference>
<dbReference type="SUPFAM" id="SSF52096">
    <property type="entry name" value="ClpP/crotonase"/>
    <property type="match status" value="1"/>
</dbReference>
<accession>A0A8J7RM75</accession>
<reference evidence="2" key="1">
    <citation type="submission" date="2021-03" db="EMBL/GenBank/DDBJ databases">
        <title>Genome sequencing and assembly of Tianweitania sediminis.</title>
        <authorList>
            <person name="Chhetri G."/>
        </authorList>
    </citation>
    <scope>NUCLEOTIDE SEQUENCE</scope>
    <source>
        <strain evidence="2">Z8</strain>
    </source>
</reference>
<dbReference type="EMBL" id="JAGIYY010000001">
    <property type="protein sequence ID" value="MBP0438309.1"/>
    <property type="molecule type" value="Genomic_DNA"/>
</dbReference>
<dbReference type="Gene3D" id="3.90.226.10">
    <property type="entry name" value="2-enoyl-CoA Hydratase, Chain A, domain 1"/>
    <property type="match status" value="1"/>
</dbReference>
<evidence type="ECO:0000313" key="3">
    <source>
        <dbReference type="Proteomes" id="UP000666240"/>
    </source>
</evidence>
<organism evidence="2 3">
    <name type="scientific">Tianweitania sediminis</name>
    <dbReference type="NCBI Taxonomy" id="1502156"/>
    <lineage>
        <taxon>Bacteria</taxon>
        <taxon>Pseudomonadati</taxon>
        <taxon>Pseudomonadota</taxon>
        <taxon>Alphaproteobacteria</taxon>
        <taxon>Hyphomicrobiales</taxon>
        <taxon>Phyllobacteriaceae</taxon>
        <taxon>Tianweitania</taxon>
    </lineage>
</organism>
<dbReference type="InterPro" id="IPR029045">
    <property type="entry name" value="ClpP/crotonase-like_dom_sf"/>
</dbReference>
<gene>
    <name evidence="2" type="ORF">J5Y06_06580</name>
</gene>
<dbReference type="InterPro" id="IPR014748">
    <property type="entry name" value="Enoyl-CoA_hydra_C"/>
</dbReference>
<evidence type="ECO:0000313" key="2">
    <source>
        <dbReference type="EMBL" id="MBP0438309.1"/>
    </source>
</evidence>
<evidence type="ECO:0000256" key="1">
    <source>
        <dbReference type="ARBA" id="ARBA00005254"/>
    </source>
</evidence>
<name>A0A8J7RM75_9HYPH</name>
<keyword evidence="3" id="KW-1185">Reference proteome</keyword>
<proteinExistence type="inferred from homology"/>
<dbReference type="Pfam" id="PF00378">
    <property type="entry name" value="ECH_1"/>
    <property type="match status" value="1"/>
</dbReference>
<dbReference type="CDD" id="cd06558">
    <property type="entry name" value="crotonase-like"/>
    <property type="match status" value="1"/>
</dbReference>
<sequence>MKSYDHYETLKTERKNRVLTVTFNRPDALNATDAKLHTEFSRIVTELRNDADADIIVITGAGRAFSAGGDINWMQEGIDDPASFEVTAQEARDIVYGLLDIGKPVIARVNGHAIGLGATIMLCCDIIVASERAKIGDPHVLMGLVAGDGGAVLWPQHIGYAKAKYYLMTGDLITATEAERIGLITKVVPEDQLDAEVYGLADRLATGPLKAINFTKIATTLQLKAAMHASFEAGLALEIVSNVSEDHREAVDAFRNKRQPKFTGR</sequence>
<dbReference type="InterPro" id="IPR001753">
    <property type="entry name" value="Enoyl-CoA_hydra/iso"/>
</dbReference>
<dbReference type="Proteomes" id="UP000666240">
    <property type="component" value="Unassembled WGS sequence"/>
</dbReference>
<dbReference type="PANTHER" id="PTHR43459">
    <property type="entry name" value="ENOYL-COA HYDRATASE"/>
    <property type="match status" value="1"/>
</dbReference>
<dbReference type="RefSeq" id="WP_209334216.1">
    <property type="nucleotide sequence ID" value="NZ_JAGIYY010000001.1"/>
</dbReference>
<dbReference type="Gene3D" id="1.10.12.10">
    <property type="entry name" value="Lyase 2-enoyl-coa Hydratase, Chain A, domain 2"/>
    <property type="match status" value="1"/>
</dbReference>
<comment type="caution">
    <text evidence="2">The sequence shown here is derived from an EMBL/GenBank/DDBJ whole genome shotgun (WGS) entry which is preliminary data.</text>
</comment>
<dbReference type="PANTHER" id="PTHR43459:SF3">
    <property type="entry name" value="ENOYL-COA HYDRATASE ECHA15 (ENOYL HYDRASE) (UNSATURATED ACYL-COA HYDRATASE) (CROTONASE)-RELATED"/>
    <property type="match status" value="1"/>
</dbReference>
<comment type="similarity">
    <text evidence="1">Belongs to the enoyl-CoA hydratase/isomerase family.</text>
</comment>